<dbReference type="Pfam" id="PF01547">
    <property type="entry name" value="SBP_bac_1"/>
    <property type="match status" value="1"/>
</dbReference>
<proteinExistence type="predicted"/>
<dbReference type="AlphaFoldDB" id="A0A9D1SGG0"/>
<sequence>MKKFLTTAVNLCLIGVLTAGVTSCGNRGNNDGSSATIRIFTYSGNEFEAVTMDSVMKKIEDTVGVKIAFEGAVADDYYTKLTPMMGSQDWPDIIWSDPENSGGAFQNWSDPRQEMLYNLDDLLTGNAERYPYLTKLIYSDQYKNIIYHEGHYIVPAVQTSTAWAIYYRADWLEQIGFVDESGNAKAPVTLDEFEYVMSRFSGTGLFTDANGQKTGQTYGISPNTQNFYVNPLYGAFGITPDWDITETGDVSYMYAREEFKPYLEWMNAMYEKGYIDPTFNQNVGFTDRDAWYNGKVGCIMTNGEGHMEWVIGNLEAAQGADKVIVGPPLEGTGNVSELTGCTLGVKGEKGYSNWGGYYGGYAITQGTKDPYKTLDLLEYLISPEGSMLRLYGIEGTHYTLDDNGNVIVDLDGRNAERINYFEDVTNPDGTKSCAGLHKMGSRFGYNVDWDYFEETGKIAVATDIGALYPKYREYVQQALEYTKDMQTSALLNVTAFPSTIDSRKSEVMNIASQFVNKAIVGTVNLTSDWTAMLKDLDNAGYQTVRSVMRETAEELGIIG</sequence>
<reference evidence="2" key="1">
    <citation type="submission" date="2020-10" db="EMBL/GenBank/DDBJ databases">
        <authorList>
            <person name="Gilroy R."/>
        </authorList>
    </citation>
    <scope>NUCLEOTIDE SEQUENCE</scope>
    <source>
        <strain evidence="2">11687</strain>
    </source>
</reference>
<dbReference type="InterPro" id="IPR006059">
    <property type="entry name" value="SBP"/>
</dbReference>
<dbReference type="PANTHER" id="PTHR43649:SF17">
    <property type="entry name" value="ABC TRANSPORTER SOLUTE BINDING PROTEIN-SUGAR TRANSPORT"/>
    <property type="match status" value="1"/>
</dbReference>
<dbReference type="PANTHER" id="PTHR43649">
    <property type="entry name" value="ARABINOSE-BINDING PROTEIN-RELATED"/>
    <property type="match status" value="1"/>
</dbReference>
<dbReference type="PROSITE" id="PS51257">
    <property type="entry name" value="PROKAR_LIPOPROTEIN"/>
    <property type="match status" value="1"/>
</dbReference>
<dbReference type="EMBL" id="DVMZ01000045">
    <property type="protein sequence ID" value="HIU58762.1"/>
    <property type="molecule type" value="Genomic_DNA"/>
</dbReference>
<organism evidence="2 3">
    <name type="scientific">Candidatus Scatosoma pullistercoris</name>
    <dbReference type="NCBI Taxonomy" id="2840934"/>
    <lineage>
        <taxon>Bacteria</taxon>
        <taxon>Bacillati</taxon>
        <taxon>Bacillota</taxon>
        <taxon>Clostridia</taxon>
        <taxon>Candidatus Scatosoma</taxon>
    </lineage>
</organism>
<comment type="caution">
    <text evidence="2">The sequence shown here is derived from an EMBL/GenBank/DDBJ whole genome shotgun (WGS) entry which is preliminary data.</text>
</comment>
<feature type="chain" id="PRO_5038789173" evidence="1">
    <location>
        <begin position="20"/>
        <end position="559"/>
    </location>
</feature>
<evidence type="ECO:0000313" key="2">
    <source>
        <dbReference type="EMBL" id="HIU58762.1"/>
    </source>
</evidence>
<evidence type="ECO:0000313" key="3">
    <source>
        <dbReference type="Proteomes" id="UP000824081"/>
    </source>
</evidence>
<dbReference type="InterPro" id="IPR050490">
    <property type="entry name" value="Bact_solute-bd_prot1"/>
</dbReference>
<accession>A0A9D1SGG0</accession>
<dbReference type="Gene3D" id="3.40.190.10">
    <property type="entry name" value="Periplasmic binding protein-like II"/>
    <property type="match status" value="2"/>
</dbReference>
<keyword evidence="1" id="KW-0732">Signal</keyword>
<protein>
    <submittedName>
        <fullName evidence="2">Extracellular solute-binding protein</fullName>
    </submittedName>
</protein>
<name>A0A9D1SGG0_9FIRM</name>
<evidence type="ECO:0000256" key="1">
    <source>
        <dbReference type="SAM" id="SignalP"/>
    </source>
</evidence>
<dbReference type="SUPFAM" id="SSF53850">
    <property type="entry name" value="Periplasmic binding protein-like II"/>
    <property type="match status" value="1"/>
</dbReference>
<gene>
    <name evidence="2" type="ORF">IAC57_01545</name>
</gene>
<reference evidence="2" key="2">
    <citation type="journal article" date="2021" name="PeerJ">
        <title>Extensive microbial diversity within the chicken gut microbiome revealed by metagenomics and culture.</title>
        <authorList>
            <person name="Gilroy R."/>
            <person name="Ravi A."/>
            <person name="Getino M."/>
            <person name="Pursley I."/>
            <person name="Horton D.L."/>
            <person name="Alikhan N.F."/>
            <person name="Baker D."/>
            <person name="Gharbi K."/>
            <person name="Hall N."/>
            <person name="Watson M."/>
            <person name="Adriaenssens E.M."/>
            <person name="Foster-Nyarko E."/>
            <person name="Jarju S."/>
            <person name="Secka A."/>
            <person name="Antonio M."/>
            <person name="Oren A."/>
            <person name="Chaudhuri R.R."/>
            <person name="La Ragione R."/>
            <person name="Hildebrand F."/>
            <person name="Pallen M.J."/>
        </authorList>
    </citation>
    <scope>NUCLEOTIDE SEQUENCE</scope>
    <source>
        <strain evidence="2">11687</strain>
    </source>
</reference>
<feature type="signal peptide" evidence="1">
    <location>
        <begin position="1"/>
        <end position="19"/>
    </location>
</feature>
<dbReference type="Proteomes" id="UP000824081">
    <property type="component" value="Unassembled WGS sequence"/>
</dbReference>